<proteinExistence type="predicted"/>
<feature type="compositionally biased region" description="Basic and acidic residues" evidence="6">
    <location>
        <begin position="86"/>
        <end position="95"/>
    </location>
</feature>
<keyword evidence="5" id="KW-0175">Coiled coil</keyword>
<dbReference type="EMBL" id="KN714741">
    <property type="protein sequence ID" value="KUI60042.1"/>
    <property type="molecule type" value="Genomic_DNA"/>
</dbReference>
<dbReference type="PANTHER" id="PTHR47685">
    <property type="entry name" value="MAGNESIUM TRANSPORT PROTEIN CORA"/>
    <property type="match status" value="1"/>
</dbReference>
<evidence type="ECO:0000313" key="7">
    <source>
        <dbReference type="EMBL" id="KUI60042.1"/>
    </source>
</evidence>
<comment type="subcellular location">
    <subcellularLocation>
        <location evidence="1">Membrane</location>
        <topology evidence="1">Multi-pass membrane protein</topology>
    </subcellularLocation>
</comment>
<feature type="region of interest" description="Disordered" evidence="6">
    <location>
        <begin position="1030"/>
        <end position="1077"/>
    </location>
</feature>
<keyword evidence="4" id="KW-0472">Membrane</keyword>
<feature type="coiled-coil region" evidence="5">
    <location>
        <begin position="311"/>
        <end position="338"/>
    </location>
</feature>
<evidence type="ECO:0000256" key="4">
    <source>
        <dbReference type="ARBA" id="ARBA00023136"/>
    </source>
</evidence>
<evidence type="ECO:0000256" key="3">
    <source>
        <dbReference type="ARBA" id="ARBA00022989"/>
    </source>
</evidence>
<dbReference type="PANTHER" id="PTHR47685:SF1">
    <property type="entry name" value="MAGNESIUM TRANSPORT PROTEIN CORA"/>
    <property type="match status" value="1"/>
</dbReference>
<keyword evidence="8" id="KW-1185">Reference proteome</keyword>
<dbReference type="GO" id="GO:0016020">
    <property type="term" value="C:membrane"/>
    <property type="evidence" value="ECO:0007669"/>
    <property type="project" value="UniProtKB-SubCell"/>
</dbReference>
<dbReference type="SUPFAM" id="SSF144083">
    <property type="entry name" value="Magnesium transport protein CorA, transmembrane region"/>
    <property type="match status" value="1"/>
</dbReference>
<dbReference type="Proteomes" id="UP000078576">
    <property type="component" value="Unassembled WGS sequence"/>
</dbReference>
<keyword evidence="3" id="KW-1133">Transmembrane helix</keyword>
<dbReference type="OrthoDB" id="341259at2759"/>
<evidence type="ECO:0000256" key="2">
    <source>
        <dbReference type="ARBA" id="ARBA00022692"/>
    </source>
</evidence>
<name>A0A194V7R8_CYTMA</name>
<feature type="compositionally biased region" description="Basic and acidic residues" evidence="6">
    <location>
        <begin position="1030"/>
        <end position="1069"/>
    </location>
</feature>
<evidence type="ECO:0000256" key="5">
    <source>
        <dbReference type="SAM" id="Coils"/>
    </source>
</evidence>
<dbReference type="STRING" id="694573.A0A194V7R8"/>
<keyword evidence="2" id="KW-0812">Transmembrane</keyword>
<evidence type="ECO:0000313" key="8">
    <source>
        <dbReference type="Proteomes" id="UP000078576"/>
    </source>
</evidence>
<organism evidence="7 8">
    <name type="scientific">Cytospora mali</name>
    <name type="common">Apple Valsa canker fungus</name>
    <name type="synonym">Valsa mali</name>
    <dbReference type="NCBI Taxonomy" id="578113"/>
    <lineage>
        <taxon>Eukaryota</taxon>
        <taxon>Fungi</taxon>
        <taxon>Dikarya</taxon>
        <taxon>Ascomycota</taxon>
        <taxon>Pezizomycotina</taxon>
        <taxon>Sordariomycetes</taxon>
        <taxon>Sordariomycetidae</taxon>
        <taxon>Diaporthales</taxon>
        <taxon>Cytosporaceae</taxon>
        <taxon>Cytospora</taxon>
    </lineage>
</organism>
<gene>
    <name evidence="7" type="ORF">VP1G_07264</name>
</gene>
<reference evidence="8" key="1">
    <citation type="submission" date="2014-12" db="EMBL/GenBank/DDBJ databases">
        <title>Genome Sequence of Valsa Canker Pathogens Uncovers a Specific Adaption of Colonization on Woody Bark.</title>
        <authorList>
            <person name="Yin Z."/>
            <person name="Liu H."/>
            <person name="Gao X."/>
            <person name="Li Z."/>
            <person name="Song N."/>
            <person name="Ke X."/>
            <person name="Dai Q."/>
            <person name="Wu Y."/>
            <person name="Sun Y."/>
            <person name="Xu J.-R."/>
            <person name="Kang Z.K."/>
            <person name="Wang L."/>
            <person name="Huang L."/>
        </authorList>
    </citation>
    <scope>NUCLEOTIDE SEQUENCE [LARGE SCALE GENOMIC DNA]</scope>
    <source>
        <strain evidence="8">SXYL134</strain>
    </source>
</reference>
<feature type="region of interest" description="Disordered" evidence="6">
    <location>
        <begin position="62"/>
        <end position="95"/>
    </location>
</feature>
<dbReference type="Gene3D" id="1.20.58.340">
    <property type="entry name" value="Magnesium transport protein CorA, transmembrane region"/>
    <property type="match status" value="1"/>
</dbReference>
<dbReference type="InterPro" id="IPR045863">
    <property type="entry name" value="CorA_TM1_TM2"/>
</dbReference>
<evidence type="ECO:0008006" key="9">
    <source>
        <dbReference type="Google" id="ProtNLM"/>
    </source>
</evidence>
<dbReference type="AlphaFoldDB" id="A0A194V7R8"/>
<evidence type="ECO:0000256" key="1">
    <source>
        <dbReference type="ARBA" id="ARBA00004141"/>
    </source>
</evidence>
<dbReference type="InterPro" id="IPR050829">
    <property type="entry name" value="CorA_MIT"/>
</dbReference>
<feature type="region of interest" description="Disordered" evidence="6">
    <location>
        <begin position="344"/>
        <end position="372"/>
    </location>
</feature>
<protein>
    <recommendedName>
        <fullName evidence="9">Magnesium transport protein CorA</fullName>
    </recommendedName>
</protein>
<accession>A0A194V7R8</accession>
<feature type="compositionally biased region" description="Basic residues" evidence="6">
    <location>
        <begin position="76"/>
        <end position="85"/>
    </location>
</feature>
<evidence type="ECO:0000256" key="6">
    <source>
        <dbReference type="SAM" id="MobiDB-lite"/>
    </source>
</evidence>
<sequence length="1097" mass="127272">MRYITALNLQAELKRISVLRRTPALMGLVRELRASLDDWRDENKANIEWVGTQRIDTTHFRTMPLHSKPGDTRRQSGGRRRHTGSRCRDTVNKRSNRPEYDDILHEFSQKLKEVVNQEGTYDDRSETEEGSMPPYDLQRDIKARLIQLVGAKPSESDGNSFMANVMEPEWKDTDNKTFKGSFPDQQVSLYHLLNRQFRRVEGKNTAGKACPSNLNYFHIPVNNMIWVEQAIASYFGESTEPGESLNSCSQTKMVLQDRYWRGQQHDCGPDSIVHDRNLRPICENIPVDMEDLYRSGENTQTSLVLFMPYLHWEIDRRRNQAANLIEQLEDEYLLDRRESAQMWKSKRQEGRKGLPLATSPSSGYREPNYYKPRGKDRDQILQTLADLLWKKVRKDADEPMLPGLVHELWQKIRDEDHDNKLLMALKVIVERANSHEIFGTLQHLIWENAEDIFWEKIKEDREKADKEKVSKTNKGLKWKLPASQKIFQRRTTIFKGVKTDGYGQLQPKAKLAQVLVKAGKLYEQIITFPDQQIMEKYLFKNASLHPRRTLDQAYFWRLRTTRLRDRDQVVYRYTNAEFAHRYQVPSDNHRNRKPAYSTENAGRLSCLHANQPAPEENLEWTRHGSYEQQNGCDPCTRDIRKVSRAIMVDQLWMWVLDKDTILTCFPQRYGTSDKDPSGVHQSIRMKVKTRTNPDNHVRSIFDLALIILNECFDTFLNRTRTEDQRPQVMDMFAESIGLVHLWTLSKRLTEIYQSGVEDKVDPSLLLALLNVTLEAELQREIRDIIDELDIVVHIVDQQKEMVTRFVKFAEELLKPPILDACSPGKSGFFLSVSENKEERDNTMHIMQQQYDAFKALSNDLLSEIDDRINELSSLMLSAESTAQNVTELLGLKQQQASVVQAYEAMKQGEETVRQGKAIMVFTVMTIVFLPLSFMSNLFGMNAVELTGSDPSPDASNSSGPVPDEIVPFWPVTFKITVSFGAVLAVLIPAFSPFIRASISSVLQWSIAKTITWTGMYRLWLKTEWSSKDQRDGARKKVQKMKNDVRKKMQEQKLKQSEIRDGVRPRKEKPSSSSPKHWGWRQRLECYRRGRTRVDVSP</sequence>